<dbReference type="Proteomes" id="UP000430345">
    <property type="component" value="Unassembled WGS sequence"/>
</dbReference>
<accession>A0A6I1MT06</accession>
<feature type="transmembrane region" description="Helical" evidence="1">
    <location>
        <begin position="20"/>
        <end position="40"/>
    </location>
</feature>
<dbReference type="EMBL" id="WHJC01000569">
    <property type="protein sequence ID" value="MPQ45297.1"/>
    <property type="molecule type" value="Genomic_DNA"/>
</dbReference>
<keyword evidence="1" id="KW-0472">Membrane</keyword>
<proteinExistence type="predicted"/>
<feature type="transmembrane region" description="Helical" evidence="1">
    <location>
        <begin position="60"/>
        <end position="90"/>
    </location>
</feature>
<evidence type="ECO:0000313" key="3">
    <source>
        <dbReference type="Proteomes" id="UP000430345"/>
    </source>
</evidence>
<keyword evidence="1" id="KW-1133">Transmembrane helix</keyword>
<comment type="caution">
    <text evidence="2">The sequence shown here is derived from an EMBL/GenBank/DDBJ whole genome shotgun (WGS) entry which is preliminary data.</text>
</comment>
<reference evidence="2 3" key="1">
    <citation type="submission" date="2019-10" db="EMBL/GenBank/DDBJ databases">
        <title>The Genome Sequence of Clostridium tarantellae Isolated from Fish Brain.</title>
        <authorList>
            <person name="Bano L."/>
            <person name="Kiel M."/>
            <person name="Sales G."/>
            <person name="Doxey A.C."/>
            <person name="Mansfield M.J."/>
            <person name="Schiavone M."/>
            <person name="Rossetto O."/>
            <person name="Pirazzini M."/>
            <person name="Dobrindt U."/>
            <person name="Montecucco C."/>
        </authorList>
    </citation>
    <scope>NUCLEOTIDE SEQUENCE [LARGE SCALE GENOMIC DNA]</scope>
    <source>
        <strain evidence="2 3">DSM 3997</strain>
    </source>
</reference>
<feature type="non-terminal residue" evidence="2">
    <location>
        <position position="104"/>
    </location>
</feature>
<keyword evidence="1" id="KW-0812">Transmembrane</keyword>
<protein>
    <recommendedName>
        <fullName evidence="4">ABC transporter permease</fullName>
    </recommendedName>
</protein>
<evidence type="ECO:0008006" key="4">
    <source>
        <dbReference type="Google" id="ProtNLM"/>
    </source>
</evidence>
<dbReference type="AlphaFoldDB" id="A0A6I1MT06"/>
<evidence type="ECO:0000256" key="1">
    <source>
        <dbReference type="SAM" id="Phobius"/>
    </source>
</evidence>
<gene>
    <name evidence="2" type="ORF">GBZ86_16395</name>
</gene>
<organism evidence="2 3">
    <name type="scientific">Clostridium tarantellae</name>
    <dbReference type="NCBI Taxonomy" id="39493"/>
    <lineage>
        <taxon>Bacteria</taxon>
        <taxon>Bacillati</taxon>
        <taxon>Bacillota</taxon>
        <taxon>Clostridia</taxon>
        <taxon>Eubacteriales</taxon>
        <taxon>Clostridiaceae</taxon>
        <taxon>Clostridium</taxon>
    </lineage>
</organism>
<sequence length="104" mass="12239">MKNLHKKFLFLNPWIQGMIFLVFFYFICAIMSYLSLVVTVEPLTKEGTSIYFNISTLSKTIYMPFIFIFYIMSQIIAPICGFILCGAYYWTFFKDIKIISILPL</sequence>
<dbReference type="RefSeq" id="WP_152892442.1">
    <property type="nucleotide sequence ID" value="NZ_WHJC01000569.1"/>
</dbReference>
<evidence type="ECO:0000313" key="2">
    <source>
        <dbReference type="EMBL" id="MPQ45297.1"/>
    </source>
</evidence>
<name>A0A6I1MT06_9CLOT</name>
<keyword evidence="3" id="KW-1185">Reference proteome</keyword>